<dbReference type="Gene3D" id="2.40.128.20">
    <property type="match status" value="1"/>
</dbReference>
<dbReference type="InterPro" id="IPR000566">
    <property type="entry name" value="Lipocln_cytosolic_FA-bd_dom"/>
</dbReference>
<name>A0A852MA66_9AVES</name>
<dbReference type="Pfam" id="PF00061">
    <property type="entry name" value="Lipocalin"/>
    <property type="match status" value="1"/>
</dbReference>
<feature type="domain" description="Lipocalin/cytosolic fatty-acid binding" evidence="2">
    <location>
        <begin position="1"/>
        <end position="62"/>
    </location>
</feature>
<accession>A0A852MA66</accession>
<organism evidence="3 4">
    <name type="scientific">Centropus bengalensis</name>
    <name type="common">lesser coucal</name>
    <dbReference type="NCBI Taxonomy" id="1463675"/>
    <lineage>
        <taxon>Eukaryota</taxon>
        <taxon>Metazoa</taxon>
        <taxon>Chordata</taxon>
        <taxon>Craniata</taxon>
        <taxon>Vertebrata</taxon>
        <taxon>Euteleostomi</taxon>
        <taxon>Archelosauria</taxon>
        <taxon>Archosauria</taxon>
        <taxon>Dinosauria</taxon>
        <taxon>Saurischia</taxon>
        <taxon>Theropoda</taxon>
        <taxon>Coelurosauria</taxon>
        <taxon>Aves</taxon>
        <taxon>Neognathae</taxon>
        <taxon>Neoaves</taxon>
        <taxon>Otidimorphae</taxon>
        <taxon>Cuculiformes</taxon>
        <taxon>Centropidae</taxon>
        <taxon>Centropus</taxon>
    </lineage>
</organism>
<feature type="non-terminal residue" evidence="3">
    <location>
        <position position="70"/>
    </location>
</feature>
<evidence type="ECO:0000313" key="4">
    <source>
        <dbReference type="Proteomes" id="UP000632886"/>
    </source>
</evidence>
<keyword evidence="4" id="KW-1185">Reference proteome</keyword>
<reference evidence="3 4" key="1">
    <citation type="submission" date="2020-02" db="EMBL/GenBank/DDBJ databases">
        <title>Bird 10,000 Genomes (B10K) Project - Family phase.</title>
        <authorList>
            <person name="Zhang G."/>
        </authorList>
    </citation>
    <scope>NUCLEOTIDE SEQUENCE [LARGE SCALE GENOMIC DNA]</scope>
    <source>
        <strain evidence="3">B10K-DU-017-21</strain>
    </source>
</reference>
<proteinExistence type="inferred from homology"/>
<feature type="non-terminal residue" evidence="3">
    <location>
        <position position="1"/>
    </location>
</feature>
<evidence type="ECO:0000259" key="2">
    <source>
        <dbReference type="Pfam" id="PF00061"/>
    </source>
</evidence>
<dbReference type="InterPro" id="IPR012674">
    <property type="entry name" value="Calycin"/>
</dbReference>
<evidence type="ECO:0000313" key="3">
    <source>
        <dbReference type="EMBL" id="NXY00660.1"/>
    </source>
</evidence>
<dbReference type="InterPro" id="IPR002345">
    <property type="entry name" value="Lipocalin"/>
</dbReference>
<dbReference type="PANTHER" id="PTHR11430:SF77">
    <property type="entry name" value="LIPOCALIN-LIKE 1 PROTEIN"/>
    <property type="match status" value="1"/>
</dbReference>
<dbReference type="EMBL" id="WBNK01008462">
    <property type="protein sequence ID" value="NXY00660.1"/>
    <property type="molecule type" value="Genomic_DNA"/>
</dbReference>
<comment type="similarity">
    <text evidence="1">Belongs to the calycin superfamily. Lipocalin family.</text>
</comment>
<sequence>VDTDYSSYAIMYELQQSGQEPSTSLQLLTRGKDVSPELLQKFKQLFSAVHLTEDMLAILPETGECQGGTG</sequence>
<dbReference type="PANTHER" id="PTHR11430">
    <property type="entry name" value="LIPOCALIN"/>
    <property type="match status" value="1"/>
</dbReference>
<protein>
    <submittedName>
        <fullName evidence="3">LCN15 protein</fullName>
    </submittedName>
</protein>
<dbReference type="Proteomes" id="UP000632886">
    <property type="component" value="Unassembled WGS sequence"/>
</dbReference>
<dbReference type="GO" id="GO:0036094">
    <property type="term" value="F:small molecule binding"/>
    <property type="evidence" value="ECO:0007669"/>
    <property type="project" value="InterPro"/>
</dbReference>
<dbReference type="AlphaFoldDB" id="A0A852MA66"/>
<dbReference type="SUPFAM" id="SSF50814">
    <property type="entry name" value="Lipocalins"/>
    <property type="match status" value="1"/>
</dbReference>
<gene>
    <name evidence="3" type="primary">Lcn15</name>
    <name evidence="3" type="ORF">CENBEN_R14993</name>
</gene>
<evidence type="ECO:0000256" key="1">
    <source>
        <dbReference type="ARBA" id="ARBA00006889"/>
    </source>
</evidence>
<comment type="caution">
    <text evidence="3">The sequence shown here is derived from an EMBL/GenBank/DDBJ whole genome shotgun (WGS) entry which is preliminary data.</text>
</comment>